<dbReference type="AlphaFoldDB" id="A0AAW6UBM9"/>
<dbReference type="Pfam" id="PF19759">
    <property type="entry name" value="DUF6246"/>
    <property type="match status" value="1"/>
</dbReference>
<evidence type="ECO:0000313" key="1">
    <source>
        <dbReference type="EMBL" id="MDI9092584.1"/>
    </source>
</evidence>
<dbReference type="RefSeq" id="WP_283026889.1">
    <property type="nucleotide sequence ID" value="NZ_JAOWIN010000004.1"/>
</dbReference>
<organism evidence="1 2">
    <name type="scientific">Providencia rettgeri</name>
    <dbReference type="NCBI Taxonomy" id="587"/>
    <lineage>
        <taxon>Bacteria</taxon>
        <taxon>Pseudomonadati</taxon>
        <taxon>Pseudomonadota</taxon>
        <taxon>Gammaproteobacteria</taxon>
        <taxon>Enterobacterales</taxon>
        <taxon>Morganellaceae</taxon>
        <taxon>Providencia</taxon>
    </lineage>
</organism>
<accession>A0AAW6UBM9</accession>
<dbReference type="InterPro" id="IPR046213">
    <property type="entry name" value="DUF6246"/>
</dbReference>
<protein>
    <submittedName>
        <fullName evidence="1">DUF6246 family protein</fullName>
    </submittedName>
</protein>
<reference evidence="1" key="1">
    <citation type="submission" date="2022-10" db="EMBL/GenBank/DDBJ databases">
        <title>Bacterial isolates recovered from the One Health project in Brazil.</title>
        <authorList>
            <person name="Valiatti T.B."/>
            <person name="Santos F."/>
            <person name="Cayo R."/>
            <person name="Gales A.C."/>
        </authorList>
    </citation>
    <scope>NUCLEOTIDE SEQUENCE</scope>
    <source>
        <strain evidence="1">PVR188</strain>
    </source>
</reference>
<sequence>MTARKEYGEFTISTPDKDYLFRPSFDAMTRIGTPEQIVNAFTLLSGAEVQMLIARAIQAYGAVPEWLFKALKKPTYGRSVLSTSMMVMQACCNDDCDELIGEWKPSKNGVIYKMGKVPITDIIVFARELMTHGIIGKAKVRKLQRNEGKNEFTDGFNAIEYITAARAHFGVNREEAEQLTMTEFVMMLKAKYPDEKGFTREEYDEIMKADDQRNEELATGKRRLVSRK</sequence>
<evidence type="ECO:0000313" key="2">
    <source>
        <dbReference type="Proteomes" id="UP001159001"/>
    </source>
</evidence>
<name>A0AAW6UBM9_PRORE</name>
<dbReference type="Proteomes" id="UP001159001">
    <property type="component" value="Unassembled WGS sequence"/>
</dbReference>
<dbReference type="EMBL" id="JAOWIN010000004">
    <property type="protein sequence ID" value="MDI9092584.1"/>
    <property type="molecule type" value="Genomic_DNA"/>
</dbReference>
<comment type="caution">
    <text evidence="1">The sequence shown here is derived from an EMBL/GenBank/DDBJ whole genome shotgun (WGS) entry which is preliminary data.</text>
</comment>
<gene>
    <name evidence="1" type="ORF">OGX73_08125</name>
</gene>
<proteinExistence type="predicted"/>